<feature type="repeat" description="RCC1" evidence="1">
    <location>
        <begin position="80"/>
        <end position="148"/>
    </location>
</feature>
<keyword evidence="2" id="KW-0436">Ligase</keyword>
<gene>
    <name evidence="2" type="ORF">DASC09_032640</name>
</gene>
<dbReference type="Gene3D" id="2.130.10.30">
    <property type="entry name" value="Regulator of chromosome condensation 1/beta-lactamase-inhibitor protein II"/>
    <property type="match status" value="2"/>
</dbReference>
<evidence type="ECO:0000256" key="1">
    <source>
        <dbReference type="PROSITE-ProRule" id="PRU00235"/>
    </source>
</evidence>
<dbReference type="GeneID" id="90073914"/>
<organism evidence="2 3">
    <name type="scientific">Saccharomycopsis crataegensis</name>
    <dbReference type="NCBI Taxonomy" id="43959"/>
    <lineage>
        <taxon>Eukaryota</taxon>
        <taxon>Fungi</taxon>
        <taxon>Dikarya</taxon>
        <taxon>Ascomycota</taxon>
        <taxon>Saccharomycotina</taxon>
        <taxon>Saccharomycetes</taxon>
        <taxon>Saccharomycopsidaceae</taxon>
        <taxon>Saccharomycopsis</taxon>
    </lineage>
</organism>
<dbReference type="InterPro" id="IPR051553">
    <property type="entry name" value="Ran_GTPase-activating"/>
</dbReference>
<dbReference type="SUPFAM" id="SSF50985">
    <property type="entry name" value="RCC1/BLIP-II"/>
    <property type="match status" value="1"/>
</dbReference>
<name>A0AAV5QNB5_9ASCO</name>
<accession>A0AAV5QNB5</accession>
<keyword evidence="3" id="KW-1185">Reference proteome</keyword>
<evidence type="ECO:0000313" key="2">
    <source>
        <dbReference type="EMBL" id="GMM35939.1"/>
    </source>
</evidence>
<comment type="caution">
    <text evidence="2">The sequence shown here is derived from an EMBL/GenBank/DDBJ whole genome shotgun (WGS) entry which is preliminary data.</text>
</comment>
<evidence type="ECO:0000313" key="3">
    <source>
        <dbReference type="Proteomes" id="UP001360560"/>
    </source>
</evidence>
<dbReference type="InterPro" id="IPR009091">
    <property type="entry name" value="RCC1/BLIP-II"/>
</dbReference>
<dbReference type="EMBL" id="BTFZ01000011">
    <property type="protein sequence ID" value="GMM35939.1"/>
    <property type="molecule type" value="Genomic_DNA"/>
</dbReference>
<dbReference type="PANTHER" id="PTHR45982:SF3">
    <property type="entry name" value="F-BOX PROTEIN POF9"/>
    <property type="match status" value="1"/>
</dbReference>
<dbReference type="GO" id="GO:0005737">
    <property type="term" value="C:cytoplasm"/>
    <property type="evidence" value="ECO:0007669"/>
    <property type="project" value="TreeGrafter"/>
</dbReference>
<dbReference type="RefSeq" id="XP_064852935.1">
    <property type="nucleotide sequence ID" value="XM_064996863.1"/>
</dbReference>
<protein>
    <submittedName>
        <fullName evidence="2">SCF ubiquitin ligase complex subunit</fullName>
    </submittedName>
</protein>
<dbReference type="InterPro" id="IPR000408">
    <property type="entry name" value="Reg_chr_condens"/>
</dbReference>
<dbReference type="Pfam" id="PF00415">
    <property type="entry name" value="RCC1"/>
    <property type="match status" value="1"/>
</dbReference>
<feature type="repeat" description="RCC1" evidence="1">
    <location>
        <begin position="502"/>
        <end position="575"/>
    </location>
</feature>
<dbReference type="Proteomes" id="UP001360560">
    <property type="component" value="Unassembled WGS sequence"/>
</dbReference>
<proteinExistence type="predicted"/>
<dbReference type="AlphaFoldDB" id="A0AAV5QNB5"/>
<sequence>MTSNILSLGEDIIMRHLLPQLDYDDIVQLSKVPNHDLHQMLQSSYFYQVLFQKQFGDDSATPWLSSTANWHELYKLRLSSHLYTWGDNERGRLGHTRQDLQAPRFGRFYVSTPTEVKSFLSGDITDSHDITMVDVCAGGFTFHVLTGENNIFTIGYQLEKDPGTYPREPDYNPLIEFYRRQENRIPRFGGHYVRRGPVNIRSFPPQSSEPHDTNPWGQIPANEFYSPAALAEIELMKSKKPTIKLCELPRTPKTKNTKIIGISSGRTQFIALDNRNQIWTWDTGDQEFGIRLKFINPTTKKSIIKDSNINRITKISAGWGISSCFVFGVGIVLWNTRDPIKKEDSPDIALNANYRVISGTGETHNDRQVVDYFIGDGFLLYITSTGKLYRMDISPEMFDSTIQPQPFEVLSFNEHLSKTTLKSGTGCRFVKISGTFCNFAVFTNDDQVLIGDRDSINYDQFDFENRTCSTKSKPQILPELQYQKCINISMGDYHFMALFKDGSMASWGLESQSCGSLGLGNCEEINEKFGPNTAVMEGNWRDMRVTKPQRISLPNNKVALAIAASGWHSSAIIATKK</sequence>
<dbReference type="PROSITE" id="PS50012">
    <property type="entry name" value="RCC1_3"/>
    <property type="match status" value="2"/>
</dbReference>
<dbReference type="GO" id="GO:0016874">
    <property type="term" value="F:ligase activity"/>
    <property type="evidence" value="ECO:0007669"/>
    <property type="project" value="UniProtKB-KW"/>
</dbReference>
<dbReference type="PANTHER" id="PTHR45982">
    <property type="entry name" value="REGULATOR OF CHROMOSOME CONDENSATION"/>
    <property type="match status" value="1"/>
</dbReference>
<dbReference type="GO" id="GO:0005085">
    <property type="term" value="F:guanyl-nucleotide exchange factor activity"/>
    <property type="evidence" value="ECO:0007669"/>
    <property type="project" value="TreeGrafter"/>
</dbReference>
<reference evidence="2 3" key="1">
    <citation type="journal article" date="2023" name="Elife">
        <title>Identification of key yeast species and microbe-microbe interactions impacting larval growth of Drosophila in the wild.</title>
        <authorList>
            <person name="Mure A."/>
            <person name="Sugiura Y."/>
            <person name="Maeda R."/>
            <person name="Honda K."/>
            <person name="Sakurai N."/>
            <person name="Takahashi Y."/>
            <person name="Watada M."/>
            <person name="Katoh T."/>
            <person name="Gotoh A."/>
            <person name="Gotoh Y."/>
            <person name="Taniguchi I."/>
            <person name="Nakamura K."/>
            <person name="Hayashi T."/>
            <person name="Katayama T."/>
            <person name="Uemura T."/>
            <person name="Hattori Y."/>
        </authorList>
    </citation>
    <scope>NUCLEOTIDE SEQUENCE [LARGE SCALE GENOMIC DNA]</scope>
    <source>
        <strain evidence="2 3">SC-9</strain>
    </source>
</reference>